<accession>A0A9D4K475</accession>
<reference evidence="1" key="1">
    <citation type="journal article" date="2019" name="bioRxiv">
        <title>The Genome of the Zebra Mussel, Dreissena polymorpha: A Resource for Invasive Species Research.</title>
        <authorList>
            <person name="McCartney M.A."/>
            <person name="Auch B."/>
            <person name="Kono T."/>
            <person name="Mallez S."/>
            <person name="Zhang Y."/>
            <person name="Obille A."/>
            <person name="Becker A."/>
            <person name="Abrahante J.E."/>
            <person name="Garbe J."/>
            <person name="Badalamenti J.P."/>
            <person name="Herman A."/>
            <person name="Mangelson H."/>
            <person name="Liachko I."/>
            <person name="Sullivan S."/>
            <person name="Sone E.D."/>
            <person name="Koren S."/>
            <person name="Silverstein K.A.T."/>
            <person name="Beckman K.B."/>
            <person name="Gohl D.M."/>
        </authorList>
    </citation>
    <scope>NUCLEOTIDE SEQUENCE</scope>
    <source>
        <strain evidence="1">Duluth1</strain>
        <tissue evidence="1">Whole animal</tissue>
    </source>
</reference>
<dbReference type="Proteomes" id="UP000828390">
    <property type="component" value="Unassembled WGS sequence"/>
</dbReference>
<reference evidence="1" key="2">
    <citation type="submission" date="2020-11" db="EMBL/GenBank/DDBJ databases">
        <authorList>
            <person name="McCartney M.A."/>
            <person name="Auch B."/>
            <person name="Kono T."/>
            <person name="Mallez S."/>
            <person name="Becker A."/>
            <person name="Gohl D.M."/>
            <person name="Silverstein K.A.T."/>
            <person name="Koren S."/>
            <person name="Bechman K.B."/>
            <person name="Herman A."/>
            <person name="Abrahante J.E."/>
            <person name="Garbe J."/>
        </authorList>
    </citation>
    <scope>NUCLEOTIDE SEQUENCE</scope>
    <source>
        <strain evidence="1">Duluth1</strain>
        <tissue evidence="1">Whole animal</tissue>
    </source>
</reference>
<dbReference type="EMBL" id="JAIWYP010000004">
    <property type="protein sequence ID" value="KAH3832713.1"/>
    <property type="molecule type" value="Genomic_DNA"/>
</dbReference>
<organism evidence="1 2">
    <name type="scientific">Dreissena polymorpha</name>
    <name type="common">Zebra mussel</name>
    <name type="synonym">Mytilus polymorpha</name>
    <dbReference type="NCBI Taxonomy" id="45954"/>
    <lineage>
        <taxon>Eukaryota</taxon>
        <taxon>Metazoa</taxon>
        <taxon>Spiralia</taxon>
        <taxon>Lophotrochozoa</taxon>
        <taxon>Mollusca</taxon>
        <taxon>Bivalvia</taxon>
        <taxon>Autobranchia</taxon>
        <taxon>Heteroconchia</taxon>
        <taxon>Euheterodonta</taxon>
        <taxon>Imparidentia</taxon>
        <taxon>Neoheterodontei</taxon>
        <taxon>Myida</taxon>
        <taxon>Dreissenoidea</taxon>
        <taxon>Dreissenidae</taxon>
        <taxon>Dreissena</taxon>
    </lineage>
</organism>
<comment type="caution">
    <text evidence="1">The sequence shown here is derived from an EMBL/GenBank/DDBJ whole genome shotgun (WGS) entry which is preliminary data.</text>
</comment>
<sequence>MSTPHLSVEEQRGKPCSPFCLKKLNIHDHFRHGGNVRRLVDENLKVHQGLHIFKIVIPYLTPHCLLDELLRCRFVVLTMIHVV</sequence>
<evidence type="ECO:0000313" key="1">
    <source>
        <dbReference type="EMBL" id="KAH3832713.1"/>
    </source>
</evidence>
<dbReference type="AlphaFoldDB" id="A0A9D4K475"/>
<protein>
    <submittedName>
        <fullName evidence="1">Uncharacterized protein</fullName>
    </submittedName>
</protein>
<keyword evidence="2" id="KW-1185">Reference proteome</keyword>
<evidence type="ECO:0000313" key="2">
    <source>
        <dbReference type="Proteomes" id="UP000828390"/>
    </source>
</evidence>
<name>A0A9D4K475_DREPO</name>
<gene>
    <name evidence="1" type="ORF">DPMN_106007</name>
</gene>
<proteinExistence type="predicted"/>